<dbReference type="GO" id="GO:0009295">
    <property type="term" value="C:nucleoid"/>
    <property type="evidence" value="ECO:0007669"/>
    <property type="project" value="UniProtKB-SubCell"/>
</dbReference>
<evidence type="ECO:0000256" key="5">
    <source>
        <dbReference type="ARBA" id="ARBA00023125"/>
    </source>
</evidence>
<dbReference type="GO" id="GO:0005737">
    <property type="term" value="C:cytoplasm"/>
    <property type="evidence" value="ECO:0007669"/>
    <property type="project" value="UniProtKB-UniRule"/>
</dbReference>
<gene>
    <name evidence="7" type="primary">mraZ</name>
    <name evidence="9" type="ORF">ENV41_02105</name>
</gene>
<dbReference type="GO" id="GO:0000976">
    <property type="term" value="F:transcription cis-regulatory region binding"/>
    <property type="evidence" value="ECO:0007669"/>
    <property type="project" value="TreeGrafter"/>
</dbReference>
<dbReference type="EMBL" id="DTGG01000071">
    <property type="protein sequence ID" value="HFZ08908.1"/>
    <property type="molecule type" value="Genomic_DNA"/>
</dbReference>
<dbReference type="SUPFAM" id="SSF89447">
    <property type="entry name" value="AbrB/MazE/MraZ-like"/>
    <property type="match status" value="1"/>
</dbReference>
<keyword evidence="5 7" id="KW-0238">DNA-binding</keyword>
<feature type="domain" description="SpoVT-AbrB" evidence="8">
    <location>
        <begin position="7"/>
        <end position="51"/>
    </location>
</feature>
<comment type="subcellular location">
    <subcellularLocation>
        <location evidence="7">Cytoplasm</location>
        <location evidence="7">Nucleoid</location>
    </subcellularLocation>
</comment>
<dbReference type="InterPro" id="IPR038619">
    <property type="entry name" value="MraZ_sf"/>
</dbReference>
<keyword evidence="3" id="KW-0677">Repeat</keyword>
<reference evidence="9" key="1">
    <citation type="journal article" date="2020" name="mSystems">
        <title>Genome- and Community-Level Interaction Insights into Carbon Utilization and Element Cycling Functions of Hydrothermarchaeota in Hydrothermal Sediment.</title>
        <authorList>
            <person name="Zhou Z."/>
            <person name="Liu Y."/>
            <person name="Xu W."/>
            <person name="Pan J."/>
            <person name="Luo Z.H."/>
            <person name="Li M."/>
        </authorList>
    </citation>
    <scope>NUCLEOTIDE SEQUENCE [LARGE SCALE GENOMIC DNA]</scope>
    <source>
        <strain evidence="9">SpSt-757</strain>
    </source>
</reference>
<organism evidence="9">
    <name type="scientific">candidate division CPR3 bacterium</name>
    <dbReference type="NCBI Taxonomy" id="2268181"/>
    <lineage>
        <taxon>Bacteria</taxon>
        <taxon>Bacteria division CPR3</taxon>
    </lineage>
</organism>
<dbReference type="GO" id="GO:2000143">
    <property type="term" value="P:negative regulation of DNA-templated transcription initiation"/>
    <property type="evidence" value="ECO:0007669"/>
    <property type="project" value="TreeGrafter"/>
</dbReference>
<feature type="domain" description="SpoVT-AbrB" evidence="8">
    <location>
        <begin position="80"/>
        <end position="123"/>
    </location>
</feature>
<evidence type="ECO:0000256" key="1">
    <source>
        <dbReference type="ARBA" id="ARBA00013860"/>
    </source>
</evidence>
<comment type="caution">
    <text evidence="9">The sequence shown here is derived from an EMBL/GenBank/DDBJ whole genome shotgun (WGS) entry which is preliminary data.</text>
</comment>
<accession>A0A7V3N526</accession>
<keyword evidence="6 7" id="KW-0804">Transcription</keyword>
<evidence type="ECO:0000256" key="3">
    <source>
        <dbReference type="ARBA" id="ARBA00022737"/>
    </source>
</evidence>
<evidence type="ECO:0000313" key="9">
    <source>
        <dbReference type="EMBL" id="HFZ08908.1"/>
    </source>
</evidence>
<dbReference type="InterPro" id="IPR035642">
    <property type="entry name" value="MraZ_N"/>
</dbReference>
<keyword evidence="2 7" id="KW-0963">Cytoplasm</keyword>
<dbReference type="AlphaFoldDB" id="A0A7V3N526"/>
<dbReference type="InterPro" id="IPR037914">
    <property type="entry name" value="SpoVT-AbrB_sf"/>
</dbReference>
<dbReference type="PANTHER" id="PTHR34701:SF1">
    <property type="entry name" value="TRANSCRIPTIONAL REGULATOR MRAZ"/>
    <property type="match status" value="1"/>
</dbReference>
<dbReference type="InterPro" id="IPR020603">
    <property type="entry name" value="MraZ_dom"/>
</dbReference>
<comment type="similarity">
    <text evidence="7">Belongs to the MraZ family.</text>
</comment>
<dbReference type="InterPro" id="IPR007159">
    <property type="entry name" value="SpoVT-AbrB_dom"/>
</dbReference>
<dbReference type="Pfam" id="PF02381">
    <property type="entry name" value="MraZ"/>
    <property type="match status" value="2"/>
</dbReference>
<dbReference type="PANTHER" id="PTHR34701">
    <property type="entry name" value="TRANSCRIPTIONAL REGULATOR MRAZ"/>
    <property type="match status" value="1"/>
</dbReference>
<comment type="subunit">
    <text evidence="7">Forms oligomers.</text>
</comment>
<dbReference type="Gene3D" id="3.40.1550.20">
    <property type="entry name" value="Transcriptional regulator MraZ domain"/>
    <property type="match status" value="1"/>
</dbReference>
<keyword evidence="4 7" id="KW-0805">Transcription regulation</keyword>
<dbReference type="CDD" id="cd16320">
    <property type="entry name" value="MraZ_N"/>
    <property type="match status" value="1"/>
</dbReference>
<evidence type="ECO:0000256" key="7">
    <source>
        <dbReference type="HAMAP-Rule" id="MF_01008"/>
    </source>
</evidence>
<evidence type="ECO:0000259" key="8">
    <source>
        <dbReference type="PROSITE" id="PS51740"/>
    </source>
</evidence>
<dbReference type="GO" id="GO:0003700">
    <property type="term" value="F:DNA-binding transcription factor activity"/>
    <property type="evidence" value="ECO:0007669"/>
    <property type="project" value="UniProtKB-UniRule"/>
</dbReference>
<evidence type="ECO:0000256" key="6">
    <source>
        <dbReference type="ARBA" id="ARBA00023163"/>
    </source>
</evidence>
<evidence type="ECO:0000256" key="4">
    <source>
        <dbReference type="ARBA" id="ARBA00023015"/>
    </source>
</evidence>
<dbReference type="PROSITE" id="PS51740">
    <property type="entry name" value="SPOVT_ABRB"/>
    <property type="match status" value="2"/>
</dbReference>
<dbReference type="CDD" id="cd16321">
    <property type="entry name" value="MraZ_C"/>
    <property type="match status" value="1"/>
</dbReference>
<proteinExistence type="inferred from homology"/>
<dbReference type="InterPro" id="IPR035644">
    <property type="entry name" value="MraZ_C"/>
</dbReference>
<name>A0A7V3N526_UNCC3</name>
<dbReference type="HAMAP" id="MF_01008">
    <property type="entry name" value="MraZ"/>
    <property type="match status" value="1"/>
</dbReference>
<dbReference type="InterPro" id="IPR003444">
    <property type="entry name" value="MraZ"/>
</dbReference>
<sequence length="140" mass="16969">MEKKRINRLHHIDEKGRVAIPVNLRKEMKYGEKLILTKGIEKCIYVFTEEEWRKFEERIREFPLWDEEKRKAVRYLLGESEETEIDAQGRILIPGNLMAYANISKVCMFIKMPRWFEIWNPDLYAELHKVEELNFKEIPL</sequence>
<protein>
    <recommendedName>
        <fullName evidence="1 7">Transcriptional regulator MraZ</fullName>
    </recommendedName>
</protein>
<evidence type="ECO:0000256" key="2">
    <source>
        <dbReference type="ARBA" id="ARBA00022490"/>
    </source>
</evidence>